<evidence type="ECO:0000259" key="9">
    <source>
        <dbReference type="Pfam" id="PF01551"/>
    </source>
</evidence>
<feature type="compositionally biased region" description="Low complexity" evidence="7">
    <location>
        <begin position="155"/>
        <end position="175"/>
    </location>
</feature>
<dbReference type="GO" id="GO:0006508">
    <property type="term" value="P:proteolysis"/>
    <property type="evidence" value="ECO:0007669"/>
    <property type="project" value="UniProtKB-KW"/>
</dbReference>
<dbReference type="InterPro" id="IPR016047">
    <property type="entry name" value="M23ase_b-sheet_dom"/>
</dbReference>
<dbReference type="Gene3D" id="2.70.70.10">
    <property type="entry name" value="Glucose Permease (Domain IIA)"/>
    <property type="match status" value="1"/>
</dbReference>
<keyword evidence="3" id="KW-0479">Metal-binding</keyword>
<dbReference type="EMBL" id="OY288114">
    <property type="protein sequence ID" value="CAJ0886976.1"/>
    <property type="molecule type" value="Genomic_DNA"/>
</dbReference>
<keyword evidence="8" id="KW-0812">Transmembrane</keyword>
<evidence type="ECO:0000256" key="5">
    <source>
        <dbReference type="ARBA" id="ARBA00022833"/>
    </source>
</evidence>
<name>A0AA48M2J4_9ZZZZ</name>
<evidence type="ECO:0000256" key="7">
    <source>
        <dbReference type="SAM" id="MobiDB-lite"/>
    </source>
</evidence>
<evidence type="ECO:0000256" key="3">
    <source>
        <dbReference type="ARBA" id="ARBA00022723"/>
    </source>
</evidence>
<evidence type="ECO:0000256" key="4">
    <source>
        <dbReference type="ARBA" id="ARBA00022801"/>
    </source>
</evidence>
<dbReference type="AlphaFoldDB" id="A0AA48M2J4"/>
<dbReference type="CDD" id="cd12797">
    <property type="entry name" value="M23_peptidase"/>
    <property type="match status" value="1"/>
</dbReference>
<proteinExistence type="predicted"/>
<evidence type="ECO:0000256" key="6">
    <source>
        <dbReference type="ARBA" id="ARBA00023049"/>
    </source>
</evidence>
<keyword evidence="2" id="KW-0645">Protease</keyword>
<feature type="domain" description="M23ase beta-sheet core" evidence="9">
    <location>
        <begin position="378"/>
        <end position="472"/>
    </location>
</feature>
<dbReference type="InterPro" id="IPR011055">
    <property type="entry name" value="Dup_hybrid_motif"/>
</dbReference>
<dbReference type="PANTHER" id="PTHR21666">
    <property type="entry name" value="PEPTIDASE-RELATED"/>
    <property type="match status" value="1"/>
</dbReference>
<dbReference type="PANTHER" id="PTHR21666:SF288">
    <property type="entry name" value="CELL DIVISION PROTEIN YTFB"/>
    <property type="match status" value="1"/>
</dbReference>
<comment type="cofactor">
    <cofactor evidence="1">
        <name>Zn(2+)</name>
        <dbReference type="ChEBI" id="CHEBI:29105"/>
    </cofactor>
</comment>
<feature type="transmembrane region" description="Helical" evidence="8">
    <location>
        <begin position="34"/>
        <end position="59"/>
    </location>
</feature>
<dbReference type="Pfam" id="PF01551">
    <property type="entry name" value="Peptidase_M23"/>
    <property type="match status" value="1"/>
</dbReference>
<evidence type="ECO:0000256" key="2">
    <source>
        <dbReference type="ARBA" id="ARBA00022670"/>
    </source>
</evidence>
<evidence type="ECO:0000256" key="8">
    <source>
        <dbReference type="SAM" id="Phobius"/>
    </source>
</evidence>
<evidence type="ECO:0000313" key="10">
    <source>
        <dbReference type="EMBL" id="CAJ0886976.1"/>
    </source>
</evidence>
<keyword evidence="8" id="KW-0472">Membrane</keyword>
<sequence>MRNRHQLPHLDASGDFILRLSRGQRVRSYRLSPAALTGGIALVLLAVAGVAGAAAYLVFHDELLATLVDRQTRMQYAYEDRIAALRLRLDQVASRQVIDQDGVEGKVQSLVLRQAQLETRAAVVAQLVERTIRGPGANPVSPARTESVAQATKSPTTTIAREAAPARPAVEAIPESAKPEPQGMELRRGDADKPTPEGPAEAAPRQREGAALLDAPILPRAATIAQASTLLQASPLSQAADPDAPIQHRLERLAHSLDRIERDQTRRLSGIVQPAVEAATRLRTAFDIAGLPVERYLAHARRKQSGAAMGGPFVAAPLDEQGAAFEKNLAVAQTAVATLDGLRRALPMTPLRKPLAGALQMSSAFGFRTDPFFGRPALHSGVDLREDLGAPVRATAAGVVTAAGPQGGYGNLVEIDHGGGLLTRYGHLSAINVVPGQQVAPGAVVGQVGSTGRSTGPHLHYEVRMDGEAVDPARFLKAASALGGIIQ</sequence>
<organism evidence="10">
    <name type="scientific">freshwater sediment metagenome</name>
    <dbReference type="NCBI Taxonomy" id="556182"/>
    <lineage>
        <taxon>unclassified sequences</taxon>
        <taxon>metagenomes</taxon>
        <taxon>ecological metagenomes</taxon>
    </lineage>
</organism>
<dbReference type="GO" id="GO:0004222">
    <property type="term" value="F:metalloendopeptidase activity"/>
    <property type="evidence" value="ECO:0007669"/>
    <property type="project" value="TreeGrafter"/>
</dbReference>
<feature type="compositionally biased region" description="Basic and acidic residues" evidence="7">
    <location>
        <begin position="185"/>
        <end position="195"/>
    </location>
</feature>
<feature type="region of interest" description="Disordered" evidence="7">
    <location>
        <begin position="134"/>
        <end position="207"/>
    </location>
</feature>
<gene>
    <name evidence="10" type="ORF">AMST5_03756</name>
</gene>
<dbReference type="GO" id="GO:0046872">
    <property type="term" value="F:metal ion binding"/>
    <property type="evidence" value="ECO:0007669"/>
    <property type="project" value="UniProtKB-KW"/>
</dbReference>
<dbReference type="InterPro" id="IPR050570">
    <property type="entry name" value="Cell_wall_metabolism_enzyme"/>
</dbReference>
<accession>A0AA48M2J4</accession>
<keyword evidence="4" id="KW-0378">Hydrolase</keyword>
<keyword evidence="5" id="KW-0862">Zinc</keyword>
<keyword evidence="6" id="KW-0482">Metalloprotease</keyword>
<protein>
    <recommendedName>
        <fullName evidence="9">M23ase beta-sheet core domain-containing protein</fullName>
    </recommendedName>
</protein>
<dbReference type="FunFam" id="2.70.70.10:FF:000006">
    <property type="entry name" value="M23 family peptidase"/>
    <property type="match status" value="1"/>
</dbReference>
<dbReference type="SUPFAM" id="SSF51261">
    <property type="entry name" value="Duplicated hybrid motif"/>
    <property type="match status" value="1"/>
</dbReference>
<reference evidence="10" key="1">
    <citation type="submission" date="2023-07" db="EMBL/GenBank/DDBJ databases">
        <authorList>
            <person name="Pelsma A.J. K."/>
        </authorList>
    </citation>
    <scope>NUCLEOTIDE SEQUENCE</scope>
</reference>
<evidence type="ECO:0000256" key="1">
    <source>
        <dbReference type="ARBA" id="ARBA00001947"/>
    </source>
</evidence>
<keyword evidence="8" id="KW-1133">Transmembrane helix</keyword>